<comment type="caution">
    <text evidence="1">The sequence shown here is derived from an EMBL/GenBank/DDBJ whole genome shotgun (WGS) entry which is preliminary data.</text>
</comment>
<dbReference type="SUPFAM" id="SSF53822">
    <property type="entry name" value="Periplasmic binding protein-like I"/>
    <property type="match status" value="1"/>
</dbReference>
<sequence>MNACQNTLTSECINEKIHQTSNYEGVGGIISIDASGNAIRPVVIKEIQDGKQVYKTLINP</sequence>
<dbReference type="InterPro" id="IPR028082">
    <property type="entry name" value="Peripla_BP_I"/>
</dbReference>
<organism evidence="1 2">
    <name type="scientific">Campylobacter coli 80352</name>
    <dbReference type="NCBI Taxonomy" id="887288"/>
    <lineage>
        <taxon>Bacteria</taxon>
        <taxon>Pseudomonadati</taxon>
        <taxon>Campylobacterota</taxon>
        <taxon>Epsilonproteobacteria</taxon>
        <taxon>Campylobacterales</taxon>
        <taxon>Campylobacteraceae</taxon>
        <taxon>Campylobacter</taxon>
    </lineage>
</organism>
<protein>
    <submittedName>
        <fullName evidence="1">Branched-chain amino-acid ABC transporter, periplasmic binding protein</fullName>
    </submittedName>
</protein>
<keyword evidence="2" id="KW-1185">Reference proteome</keyword>
<evidence type="ECO:0000313" key="1">
    <source>
        <dbReference type="EMBL" id="EIA59130.1"/>
    </source>
</evidence>
<dbReference type="RefSeq" id="WP_002782669.1">
    <property type="nucleotide sequence ID" value="NZ_AIMT01000203.1"/>
</dbReference>
<dbReference type="Proteomes" id="UP000005511">
    <property type="component" value="Unassembled WGS sequence"/>
</dbReference>
<proteinExistence type="predicted"/>
<reference evidence="1 2" key="1">
    <citation type="submission" date="2010-09" db="EMBL/GenBank/DDBJ databases">
        <authorList>
            <person name="Richards V."/>
            <person name="Lefebure T."/>
            <person name="Suzuki H."/>
            <person name="Pavinski Bitar P."/>
            <person name="Stanhope M."/>
        </authorList>
    </citation>
    <scope>NUCLEOTIDE SEQUENCE [LARGE SCALE GENOMIC DNA]</scope>
    <source>
        <strain evidence="1 2">80352</strain>
    </source>
</reference>
<name>A0ABP2NNU0_CAMCO</name>
<gene>
    <name evidence="1" type="ORF">cco14_10839</name>
</gene>
<dbReference type="EMBL" id="AIMT01000203">
    <property type="protein sequence ID" value="EIA59130.1"/>
    <property type="molecule type" value="Genomic_DNA"/>
</dbReference>
<accession>A0ABP2NNU0</accession>
<evidence type="ECO:0000313" key="2">
    <source>
        <dbReference type="Proteomes" id="UP000005511"/>
    </source>
</evidence>